<protein>
    <recommendedName>
        <fullName evidence="2">DsrE/DsrF-like family protein</fullName>
    </recommendedName>
</protein>
<organism evidence="1">
    <name type="scientific">Candidatus Methanophagaceae archaeon ANME-1 ERB6</name>
    <dbReference type="NCBI Taxonomy" id="2759912"/>
    <lineage>
        <taxon>Archaea</taxon>
        <taxon>Methanobacteriati</taxon>
        <taxon>Methanobacteriota</taxon>
        <taxon>Stenosarchaea group</taxon>
        <taxon>Methanomicrobia</taxon>
        <taxon>Candidatus Methanophagales</taxon>
        <taxon>Candidatus Methanophagaceae</taxon>
    </lineage>
</organism>
<gene>
    <name evidence="1" type="ORF">ACBLIHAL_00014</name>
</gene>
<dbReference type="AlphaFoldDB" id="A0A7G9YVC1"/>
<sequence>MRLRRRENYLYTLVFRKYQEVKKEKMEIKKIEKLIIFVKSGMDSPLSQYGSYAVAFAAKKIHNIPDVMVFYGQQGVEVVQKGNLAKLALSEDVKKLIAGQFEGLNPEDLPDNLELLARFVKDAMGVKIASCATFHVVSGFATSVDDTTNIEDFIMPMKIPDAVEAELSADKILVF</sequence>
<accession>A0A7G9YVC1</accession>
<proteinExistence type="predicted"/>
<dbReference type="SUPFAM" id="SSF75169">
    <property type="entry name" value="DsrEFH-like"/>
    <property type="match status" value="1"/>
</dbReference>
<dbReference type="EMBL" id="MT631497">
    <property type="protein sequence ID" value="QNO51955.1"/>
    <property type="molecule type" value="Genomic_DNA"/>
</dbReference>
<reference evidence="1" key="1">
    <citation type="submission" date="2020-06" db="EMBL/GenBank/DDBJ databases">
        <title>Unique genomic features of the anaerobic methanotrophic archaea.</title>
        <authorList>
            <person name="Chadwick G.L."/>
            <person name="Skennerton C.T."/>
            <person name="Laso-Perez R."/>
            <person name="Leu A.O."/>
            <person name="Speth D.R."/>
            <person name="Yu H."/>
            <person name="Morgan-Lang C."/>
            <person name="Hatzenpichler R."/>
            <person name="Goudeau D."/>
            <person name="Malmstrom R."/>
            <person name="Brazelton W.J."/>
            <person name="Woyke T."/>
            <person name="Hallam S.J."/>
            <person name="Tyson G.W."/>
            <person name="Wegener G."/>
            <person name="Boetius A."/>
            <person name="Orphan V."/>
        </authorList>
    </citation>
    <scope>NUCLEOTIDE SEQUENCE</scope>
</reference>
<name>A0A7G9YVC1_9EURY</name>
<evidence type="ECO:0008006" key="2">
    <source>
        <dbReference type="Google" id="ProtNLM"/>
    </source>
</evidence>
<evidence type="ECO:0000313" key="1">
    <source>
        <dbReference type="EMBL" id="QNO51955.1"/>
    </source>
</evidence>
<dbReference type="InterPro" id="IPR027396">
    <property type="entry name" value="DsrEFH-like"/>
</dbReference>